<evidence type="ECO:0000313" key="1">
    <source>
        <dbReference type="EMBL" id="KAF2428597.1"/>
    </source>
</evidence>
<name>A0A9P4NN76_9PEZI</name>
<organism evidence="1 2">
    <name type="scientific">Tothia fuscella</name>
    <dbReference type="NCBI Taxonomy" id="1048955"/>
    <lineage>
        <taxon>Eukaryota</taxon>
        <taxon>Fungi</taxon>
        <taxon>Dikarya</taxon>
        <taxon>Ascomycota</taxon>
        <taxon>Pezizomycotina</taxon>
        <taxon>Dothideomycetes</taxon>
        <taxon>Pleosporomycetidae</taxon>
        <taxon>Venturiales</taxon>
        <taxon>Cylindrosympodiaceae</taxon>
        <taxon>Tothia</taxon>
    </lineage>
</organism>
<dbReference type="OrthoDB" id="3926238at2759"/>
<dbReference type="EMBL" id="MU007054">
    <property type="protein sequence ID" value="KAF2428597.1"/>
    <property type="molecule type" value="Genomic_DNA"/>
</dbReference>
<keyword evidence="2" id="KW-1185">Reference proteome</keyword>
<reference evidence="1" key="1">
    <citation type="journal article" date="2020" name="Stud. Mycol.">
        <title>101 Dothideomycetes genomes: a test case for predicting lifestyles and emergence of pathogens.</title>
        <authorList>
            <person name="Haridas S."/>
            <person name="Albert R."/>
            <person name="Binder M."/>
            <person name="Bloem J."/>
            <person name="Labutti K."/>
            <person name="Salamov A."/>
            <person name="Andreopoulos B."/>
            <person name="Baker S."/>
            <person name="Barry K."/>
            <person name="Bills G."/>
            <person name="Bluhm B."/>
            <person name="Cannon C."/>
            <person name="Castanera R."/>
            <person name="Culley D."/>
            <person name="Daum C."/>
            <person name="Ezra D."/>
            <person name="Gonzalez J."/>
            <person name="Henrissat B."/>
            <person name="Kuo A."/>
            <person name="Liang C."/>
            <person name="Lipzen A."/>
            <person name="Lutzoni F."/>
            <person name="Magnuson J."/>
            <person name="Mondo S."/>
            <person name="Nolan M."/>
            <person name="Ohm R."/>
            <person name="Pangilinan J."/>
            <person name="Park H.-J."/>
            <person name="Ramirez L."/>
            <person name="Alfaro M."/>
            <person name="Sun H."/>
            <person name="Tritt A."/>
            <person name="Yoshinaga Y."/>
            <person name="Zwiers L.-H."/>
            <person name="Turgeon B."/>
            <person name="Goodwin S."/>
            <person name="Spatafora J."/>
            <person name="Crous P."/>
            <person name="Grigoriev I."/>
        </authorList>
    </citation>
    <scope>NUCLEOTIDE SEQUENCE</scope>
    <source>
        <strain evidence="1">CBS 130266</strain>
    </source>
</reference>
<dbReference type="AlphaFoldDB" id="A0A9P4NN76"/>
<evidence type="ECO:0000313" key="2">
    <source>
        <dbReference type="Proteomes" id="UP000800235"/>
    </source>
</evidence>
<protein>
    <submittedName>
        <fullName evidence="1">Uncharacterized protein</fullName>
    </submittedName>
</protein>
<proteinExistence type="predicted"/>
<sequence length="69" mass="7606">MCPYYAYTFSCGHTQTVFATWCAKAQISQRRCNTRTSSATISATLKFEEKCPDCLSMGGSLTVGPGQRR</sequence>
<gene>
    <name evidence="1" type="ORF">EJ08DRAFT_650978</name>
</gene>
<comment type="caution">
    <text evidence="1">The sequence shown here is derived from an EMBL/GenBank/DDBJ whole genome shotgun (WGS) entry which is preliminary data.</text>
</comment>
<dbReference type="Proteomes" id="UP000800235">
    <property type="component" value="Unassembled WGS sequence"/>
</dbReference>
<accession>A0A9P4NN76</accession>